<evidence type="ECO:0000256" key="1">
    <source>
        <dbReference type="SAM" id="MobiDB-lite"/>
    </source>
</evidence>
<dbReference type="Proteomes" id="UP000192656">
    <property type="component" value="Unassembled WGS sequence"/>
</dbReference>
<sequence>MLNDAFSAYWDVLTARPTAPVEPLSFVQTVFSKDSLLGAAIVGAGAWLGKKGIEALTDSWRQEKREREAMVWVMTETASRISSVEEHFPKAALPTLIERLSRTSRKKPFRFYLVSSYDTRSYEAFRQTAYRYGPRVIAAFHRYVTLDQFWVAQYEKLGSDDFADLPFERKKLAVTSLFQTTEELVAAGKDFLYQLSLDRRAASRGAGMVPFDKEAAEARNALKSLSRIIDDRACSKLKQKLEAIDNELKPLLHPFEHSDKREYGASHGDAPVQTRSDER</sequence>
<name>A0A1W2CT30_9HYPH</name>
<dbReference type="RefSeq" id="WP_084410480.1">
    <property type="nucleotide sequence ID" value="NZ_FWXR01000011.1"/>
</dbReference>
<dbReference type="EMBL" id="FWXR01000011">
    <property type="protein sequence ID" value="SMC87818.1"/>
    <property type="molecule type" value="Genomic_DNA"/>
</dbReference>
<organism evidence="2 3">
    <name type="scientific">Fulvimarina manganoxydans</name>
    <dbReference type="NCBI Taxonomy" id="937218"/>
    <lineage>
        <taxon>Bacteria</taxon>
        <taxon>Pseudomonadati</taxon>
        <taxon>Pseudomonadota</taxon>
        <taxon>Alphaproteobacteria</taxon>
        <taxon>Hyphomicrobiales</taxon>
        <taxon>Aurantimonadaceae</taxon>
        <taxon>Fulvimarina</taxon>
    </lineage>
</organism>
<dbReference type="AlphaFoldDB" id="A0A1W2CT30"/>
<proteinExistence type="predicted"/>
<protein>
    <submittedName>
        <fullName evidence="2">Uncharacterized protein</fullName>
    </submittedName>
</protein>
<feature type="compositionally biased region" description="Basic and acidic residues" evidence="1">
    <location>
        <begin position="255"/>
        <end position="264"/>
    </location>
</feature>
<feature type="region of interest" description="Disordered" evidence="1">
    <location>
        <begin position="255"/>
        <end position="279"/>
    </location>
</feature>
<reference evidence="2 3" key="1">
    <citation type="submission" date="2017-04" db="EMBL/GenBank/DDBJ databases">
        <authorList>
            <person name="Afonso C.L."/>
            <person name="Miller P.J."/>
            <person name="Scott M.A."/>
            <person name="Spackman E."/>
            <person name="Goraichik I."/>
            <person name="Dimitrov K.M."/>
            <person name="Suarez D.L."/>
            <person name="Swayne D.E."/>
        </authorList>
    </citation>
    <scope>NUCLEOTIDE SEQUENCE [LARGE SCALE GENOMIC DNA]</scope>
    <source>
        <strain evidence="2 3">CGMCC 1.10972</strain>
    </source>
</reference>
<dbReference type="OrthoDB" id="7871574at2"/>
<dbReference type="STRING" id="937218.SAMN06297251_11154"/>
<evidence type="ECO:0000313" key="3">
    <source>
        <dbReference type="Proteomes" id="UP000192656"/>
    </source>
</evidence>
<keyword evidence="3" id="KW-1185">Reference proteome</keyword>
<gene>
    <name evidence="2" type="ORF">SAMN06297251_11154</name>
</gene>
<accession>A0A1W2CT30</accession>
<evidence type="ECO:0000313" key="2">
    <source>
        <dbReference type="EMBL" id="SMC87818.1"/>
    </source>
</evidence>